<organism evidence="4 5">
    <name type="scientific">Variovorax soli</name>
    <dbReference type="NCBI Taxonomy" id="376815"/>
    <lineage>
        <taxon>Bacteria</taxon>
        <taxon>Pseudomonadati</taxon>
        <taxon>Pseudomonadota</taxon>
        <taxon>Betaproteobacteria</taxon>
        <taxon>Burkholderiales</taxon>
        <taxon>Comamonadaceae</taxon>
        <taxon>Variovorax</taxon>
    </lineage>
</organism>
<evidence type="ECO:0000259" key="3">
    <source>
        <dbReference type="PROSITE" id="PS51755"/>
    </source>
</evidence>
<evidence type="ECO:0000313" key="5">
    <source>
        <dbReference type="Proteomes" id="UP001184230"/>
    </source>
</evidence>
<proteinExistence type="predicted"/>
<dbReference type="InterPro" id="IPR001867">
    <property type="entry name" value="OmpR/PhoB-type_DNA-bd"/>
</dbReference>
<evidence type="ECO:0000256" key="2">
    <source>
        <dbReference type="PROSITE-ProRule" id="PRU01091"/>
    </source>
</evidence>
<dbReference type="SMART" id="SM00862">
    <property type="entry name" value="Trans_reg_C"/>
    <property type="match status" value="1"/>
</dbReference>
<accession>A0ABU1NML0</accession>
<keyword evidence="1 2" id="KW-0238">DNA-binding</keyword>
<dbReference type="Gene3D" id="1.25.40.10">
    <property type="entry name" value="Tetratricopeptide repeat domain"/>
    <property type="match status" value="1"/>
</dbReference>
<feature type="DNA-binding region" description="OmpR/PhoB-type" evidence="2">
    <location>
        <begin position="1"/>
        <end position="84"/>
    </location>
</feature>
<keyword evidence="5" id="KW-1185">Reference proteome</keyword>
<sequence length="596" mass="66266">MRPAERRLLAHGQPVSLGGRAFDLLLALIELRDRVVAKDELLARVWPGTVVEENNLTVQISSLRKVFGPDAIATVAGRGYRFTLPLLDDDTSASLTERSSPRERPVIAVLAFDNLSNEAEMQFFSDGVSEEIIQRLARGTQLRVISRTTSFQFRGERKAEAAQRLNCAYVLDGSIRRADGQVRISAHLMEAASGTTLWSDHYDRALEGIFEVQDDIAESIARALDQGFFGVATRAVDPAVYDLYLRSSPKSYAPDELRTSVGVLEVVTQRAPNFAEAWGRLAYVRSFLHMYLPFAERAASTGHVVREASHALALDAQNNDALVARCFVMPPFGRFVEAEDFLERLRQAPGSGAGRRYISWLLRLTGRLRASLDEAERIYRLDMLDPMSANLVALARMATGQVAEAVPVYEDLVARIPEMSFPISSLLRAHAFLQDWAAVDRLLALAATRPLREFQDTIPFVRAKRDPTLEHIGAWRSEFEAHVMITGGVDVARLVYAAHLGLVDEAFRAAEVARLGPVGASTDIMGPDGYRTALLFQASMPELRNDPRFPRLCARLGLVEFWLASGQWPDCANEVPYDFRQQCEWAKGVPGEIFGF</sequence>
<dbReference type="SUPFAM" id="SSF48452">
    <property type="entry name" value="TPR-like"/>
    <property type="match status" value="1"/>
</dbReference>
<name>A0ABU1NML0_9BURK</name>
<protein>
    <submittedName>
        <fullName evidence="4">TolB-like protein</fullName>
    </submittedName>
</protein>
<dbReference type="CDD" id="cd00383">
    <property type="entry name" value="trans_reg_C"/>
    <property type="match status" value="1"/>
</dbReference>
<dbReference type="PROSITE" id="PS51755">
    <property type="entry name" value="OMPR_PHOB"/>
    <property type="match status" value="1"/>
</dbReference>
<dbReference type="Gene3D" id="1.10.10.10">
    <property type="entry name" value="Winged helix-like DNA-binding domain superfamily/Winged helix DNA-binding domain"/>
    <property type="match status" value="1"/>
</dbReference>
<evidence type="ECO:0000256" key="1">
    <source>
        <dbReference type="ARBA" id="ARBA00023125"/>
    </source>
</evidence>
<dbReference type="Gene3D" id="3.40.50.10070">
    <property type="entry name" value="TolB, N-terminal domain"/>
    <property type="match status" value="1"/>
</dbReference>
<dbReference type="RefSeq" id="WP_309907581.1">
    <property type="nucleotide sequence ID" value="NZ_JAVDRF010000021.1"/>
</dbReference>
<evidence type="ECO:0000313" key="4">
    <source>
        <dbReference type="EMBL" id="MDR6539679.1"/>
    </source>
</evidence>
<comment type="caution">
    <text evidence="4">The sequence shown here is derived from an EMBL/GenBank/DDBJ whole genome shotgun (WGS) entry which is preliminary data.</text>
</comment>
<gene>
    <name evidence="4" type="ORF">J2739_005481</name>
</gene>
<dbReference type="SUPFAM" id="SSF46894">
    <property type="entry name" value="C-terminal effector domain of the bipartite response regulators"/>
    <property type="match status" value="1"/>
</dbReference>
<dbReference type="EMBL" id="JAVDRF010000021">
    <property type="protein sequence ID" value="MDR6539679.1"/>
    <property type="molecule type" value="Genomic_DNA"/>
</dbReference>
<dbReference type="InterPro" id="IPR036388">
    <property type="entry name" value="WH-like_DNA-bd_sf"/>
</dbReference>
<dbReference type="InterPro" id="IPR011990">
    <property type="entry name" value="TPR-like_helical_dom_sf"/>
</dbReference>
<dbReference type="Proteomes" id="UP001184230">
    <property type="component" value="Unassembled WGS sequence"/>
</dbReference>
<reference evidence="4 5" key="1">
    <citation type="submission" date="2023-07" db="EMBL/GenBank/DDBJ databases">
        <title>Sorghum-associated microbial communities from plants grown in Nebraska, USA.</title>
        <authorList>
            <person name="Schachtman D."/>
        </authorList>
    </citation>
    <scope>NUCLEOTIDE SEQUENCE [LARGE SCALE GENOMIC DNA]</scope>
    <source>
        <strain evidence="4 5">DS1781</strain>
    </source>
</reference>
<feature type="domain" description="OmpR/PhoB-type" evidence="3">
    <location>
        <begin position="1"/>
        <end position="84"/>
    </location>
</feature>
<dbReference type="Pfam" id="PF00486">
    <property type="entry name" value="Trans_reg_C"/>
    <property type="match status" value="1"/>
</dbReference>
<dbReference type="InterPro" id="IPR016032">
    <property type="entry name" value="Sig_transdc_resp-reg_C-effctor"/>
</dbReference>